<keyword evidence="9" id="KW-0804">Transcription</keyword>
<feature type="region of interest" description="Disordered" evidence="12">
    <location>
        <begin position="237"/>
        <end position="270"/>
    </location>
</feature>
<feature type="domain" description="C2H2-type" evidence="13">
    <location>
        <begin position="308"/>
        <end position="335"/>
    </location>
</feature>
<dbReference type="SUPFAM" id="SSF57667">
    <property type="entry name" value="beta-beta-alpha zinc fingers"/>
    <property type="match status" value="6"/>
</dbReference>
<feature type="domain" description="C2H2-type" evidence="13">
    <location>
        <begin position="476"/>
        <end position="503"/>
    </location>
</feature>
<dbReference type="AlphaFoldDB" id="A0A091DPH4"/>
<dbReference type="GO" id="GO:1990837">
    <property type="term" value="F:sequence-specific double-stranded DNA binding"/>
    <property type="evidence" value="ECO:0007669"/>
    <property type="project" value="UniProtKB-ARBA"/>
</dbReference>
<evidence type="ECO:0000256" key="3">
    <source>
        <dbReference type="ARBA" id="ARBA00022723"/>
    </source>
</evidence>
<feature type="compositionally biased region" description="Polar residues" evidence="12">
    <location>
        <begin position="254"/>
        <end position="270"/>
    </location>
</feature>
<dbReference type="eggNOG" id="KOG1721">
    <property type="taxonomic scope" value="Eukaryota"/>
</dbReference>
<name>A0A091DPH4_FUKDA</name>
<dbReference type="PROSITE" id="PS50805">
    <property type="entry name" value="KRAB"/>
    <property type="match status" value="1"/>
</dbReference>
<dbReference type="FunFam" id="3.30.160.60:FF:002090">
    <property type="entry name" value="Zinc finger protein 473"/>
    <property type="match status" value="1"/>
</dbReference>
<feature type="compositionally biased region" description="Basic and acidic residues" evidence="12">
    <location>
        <begin position="184"/>
        <end position="206"/>
    </location>
</feature>
<evidence type="ECO:0000259" key="13">
    <source>
        <dbReference type="PROSITE" id="PS50157"/>
    </source>
</evidence>
<dbReference type="InterPro" id="IPR001909">
    <property type="entry name" value="KRAB"/>
</dbReference>
<keyword evidence="8" id="KW-0238">DNA-binding</keyword>
<dbReference type="Gene3D" id="6.10.140.140">
    <property type="match status" value="1"/>
</dbReference>
<dbReference type="Pfam" id="PF00096">
    <property type="entry name" value="zf-C2H2"/>
    <property type="match status" value="10"/>
</dbReference>
<comment type="similarity">
    <text evidence="2">Belongs to the krueppel C2H2-type zinc-finger protein family.</text>
</comment>
<protein>
    <submittedName>
        <fullName evidence="15">Zinc finger protein 792</fullName>
    </submittedName>
</protein>
<dbReference type="SMART" id="SM00355">
    <property type="entry name" value="ZnF_C2H2"/>
    <property type="match status" value="11"/>
</dbReference>
<dbReference type="FunFam" id="3.30.160.60:FF:000281">
    <property type="entry name" value="Zinc finger protein 558 isoform X1"/>
    <property type="match status" value="3"/>
</dbReference>
<dbReference type="FunFam" id="3.30.160.60:FF:000478">
    <property type="entry name" value="Zinc finger protein 133"/>
    <property type="match status" value="1"/>
</dbReference>
<keyword evidence="6" id="KW-0862">Zinc</keyword>
<feature type="domain" description="C2H2-type" evidence="13">
    <location>
        <begin position="448"/>
        <end position="475"/>
    </location>
</feature>
<dbReference type="FunFam" id="3.30.160.60:FF:001480">
    <property type="entry name" value="Si:cabz01071911.3"/>
    <property type="match status" value="1"/>
</dbReference>
<gene>
    <name evidence="15" type="ORF">H920_06213</name>
</gene>
<comment type="subcellular location">
    <subcellularLocation>
        <location evidence="1">Nucleus</location>
    </subcellularLocation>
</comment>
<feature type="domain" description="C2H2-type" evidence="13">
    <location>
        <begin position="560"/>
        <end position="587"/>
    </location>
</feature>
<dbReference type="InterPro" id="IPR036236">
    <property type="entry name" value="Znf_C2H2_sf"/>
</dbReference>
<dbReference type="FunFam" id="3.30.160.60:FF:000047">
    <property type="entry name" value="zinc finger protein OZF"/>
    <property type="match status" value="1"/>
</dbReference>
<evidence type="ECO:0000313" key="16">
    <source>
        <dbReference type="Proteomes" id="UP000028990"/>
    </source>
</evidence>
<feature type="domain" description="C2H2-type" evidence="13">
    <location>
        <begin position="364"/>
        <end position="391"/>
    </location>
</feature>
<feature type="domain" description="C2H2-type" evidence="13">
    <location>
        <begin position="532"/>
        <end position="559"/>
    </location>
</feature>
<evidence type="ECO:0000256" key="7">
    <source>
        <dbReference type="ARBA" id="ARBA00023015"/>
    </source>
</evidence>
<evidence type="ECO:0000256" key="1">
    <source>
        <dbReference type="ARBA" id="ARBA00004123"/>
    </source>
</evidence>
<feature type="domain" description="KRAB" evidence="14">
    <location>
        <begin position="14"/>
        <end position="85"/>
    </location>
</feature>
<keyword evidence="4" id="KW-0677">Repeat</keyword>
<feature type="region of interest" description="Disordered" evidence="12">
    <location>
        <begin position="184"/>
        <end position="212"/>
    </location>
</feature>
<keyword evidence="16" id="KW-1185">Reference proteome</keyword>
<evidence type="ECO:0000256" key="9">
    <source>
        <dbReference type="ARBA" id="ARBA00023163"/>
    </source>
</evidence>
<evidence type="ECO:0000259" key="14">
    <source>
        <dbReference type="PROSITE" id="PS50805"/>
    </source>
</evidence>
<evidence type="ECO:0000256" key="6">
    <source>
        <dbReference type="ARBA" id="ARBA00022833"/>
    </source>
</evidence>
<feature type="domain" description="C2H2-type" evidence="13">
    <location>
        <begin position="392"/>
        <end position="419"/>
    </location>
</feature>
<dbReference type="PANTHER" id="PTHR16515">
    <property type="entry name" value="PR DOMAIN ZINC FINGER PROTEIN"/>
    <property type="match status" value="1"/>
</dbReference>
<dbReference type="FunFam" id="3.30.160.60:FF:000098">
    <property type="entry name" value="Zinc finger protein 614"/>
    <property type="match status" value="1"/>
</dbReference>
<evidence type="ECO:0000256" key="11">
    <source>
        <dbReference type="PROSITE-ProRule" id="PRU00042"/>
    </source>
</evidence>
<dbReference type="InterPro" id="IPR036051">
    <property type="entry name" value="KRAB_dom_sf"/>
</dbReference>
<feature type="domain" description="C2H2-type" evidence="13">
    <location>
        <begin position="420"/>
        <end position="447"/>
    </location>
</feature>
<reference evidence="15 16" key="1">
    <citation type="submission" date="2013-11" db="EMBL/GenBank/DDBJ databases">
        <title>The Damaraland mole rat (Fukomys damarensis) genome and evolution of African mole rats.</title>
        <authorList>
            <person name="Gladyshev V.N."/>
            <person name="Fang X."/>
        </authorList>
    </citation>
    <scope>NUCLEOTIDE SEQUENCE [LARGE SCALE GENOMIC DNA]</scope>
    <source>
        <tissue evidence="15">Liver</tissue>
    </source>
</reference>
<dbReference type="FunFam" id="3.30.160.60:FF:001174">
    <property type="entry name" value="zinc finger protein 527 isoform X1"/>
    <property type="match status" value="1"/>
</dbReference>
<proteinExistence type="inferred from homology"/>
<dbReference type="CDD" id="cd07765">
    <property type="entry name" value="KRAB_A-box"/>
    <property type="match status" value="1"/>
</dbReference>
<dbReference type="PROSITE" id="PS00028">
    <property type="entry name" value="ZINC_FINGER_C2H2_1"/>
    <property type="match status" value="11"/>
</dbReference>
<dbReference type="SMART" id="SM00349">
    <property type="entry name" value="KRAB"/>
    <property type="match status" value="1"/>
</dbReference>
<feature type="domain" description="C2H2-type" evidence="13">
    <location>
        <begin position="280"/>
        <end position="307"/>
    </location>
</feature>
<evidence type="ECO:0000256" key="5">
    <source>
        <dbReference type="ARBA" id="ARBA00022771"/>
    </source>
</evidence>
<evidence type="ECO:0000256" key="4">
    <source>
        <dbReference type="ARBA" id="ARBA00022737"/>
    </source>
</evidence>
<evidence type="ECO:0000256" key="12">
    <source>
        <dbReference type="SAM" id="MobiDB-lite"/>
    </source>
</evidence>
<dbReference type="GO" id="GO:0005634">
    <property type="term" value="C:nucleus"/>
    <property type="evidence" value="ECO:0007669"/>
    <property type="project" value="UniProtKB-SubCell"/>
</dbReference>
<keyword evidence="7" id="KW-0805">Transcription regulation</keyword>
<sequence>MAASAQRDLVQGCVTFEDVTVYFSQEEWGLLSEAQRLLYCDVMRENFALIASLGLTSFRCHVVAQLEMGKEPWVPDRVAMTSAMARGALGRSGSDFFCGTEGKVLPSEESISVQGISQDGNPKTALSMQKTYSRDTCGPCLEDILCLAKHQTAHARQKPFMYKTNRTGFKFNTNLAQQQVQKNADKSAKREKEKAFPGKTCTDHTSQKPSMCGEEREDFVATSGFVQLTHSVEEAHKNSKCALDSPTAPKHNKSGQSRDAFSDTSTLVRQQSIRTGERPYECSKCGIFFSDASSLMQHQRVHNRGKPYECCECGKFFSQHSGLVKHQRVHTGESPHMCSYCGKFFSRSSNLIQHMRVHTGEKPYECSECGKFFSQRSNLIHHRRIHTGRSAHECRECGKSFNCNSSLIKHGRVHTGERPYKCHECGKFFSHIANLIQHYIVHTGERPFGCSECGKTFSRSSDLMKHQRVHTGERPYECIECGRLFSQSSSLNSHRRLHTGERPYQCSECGKFFNQSSSLSNHRRLHTGERPYACSECGKTFRQRSNLRQHQKVHKPDRPYKCNECGKAFSQRPTLIRHQKIHMRERNVHPSCSAQMHTSEEGCDSGLHEGVSTRC</sequence>
<dbReference type="SUPFAM" id="SSF109640">
    <property type="entry name" value="KRAB domain (Kruppel-associated box)"/>
    <property type="match status" value="1"/>
</dbReference>
<evidence type="ECO:0000256" key="2">
    <source>
        <dbReference type="ARBA" id="ARBA00006991"/>
    </source>
</evidence>
<dbReference type="Proteomes" id="UP000028990">
    <property type="component" value="Unassembled WGS sequence"/>
</dbReference>
<keyword evidence="10" id="KW-0539">Nucleus</keyword>
<dbReference type="Pfam" id="PF01352">
    <property type="entry name" value="KRAB"/>
    <property type="match status" value="1"/>
</dbReference>
<keyword evidence="3" id="KW-0479">Metal-binding</keyword>
<feature type="domain" description="C2H2-type" evidence="13">
    <location>
        <begin position="504"/>
        <end position="531"/>
    </location>
</feature>
<dbReference type="PANTHER" id="PTHR16515:SF66">
    <property type="entry name" value="C2H2-TYPE DOMAIN-CONTAINING PROTEIN"/>
    <property type="match status" value="1"/>
</dbReference>
<dbReference type="FunFam" id="3.30.160.60:FF:000135">
    <property type="entry name" value="Zinc finger protein 358"/>
    <property type="match status" value="1"/>
</dbReference>
<organism evidence="15 16">
    <name type="scientific">Fukomys damarensis</name>
    <name type="common">Damaraland mole rat</name>
    <name type="synonym">Cryptomys damarensis</name>
    <dbReference type="NCBI Taxonomy" id="885580"/>
    <lineage>
        <taxon>Eukaryota</taxon>
        <taxon>Metazoa</taxon>
        <taxon>Chordata</taxon>
        <taxon>Craniata</taxon>
        <taxon>Vertebrata</taxon>
        <taxon>Euteleostomi</taxon>
        <taxon>Mammalia</taxon>
        <taxon>Eutheria</taxon>
        <taxon>Euarchontoglires</taxon>
        <taxon>Glires</taxon>
        <taxon>Rodentia</taxon>
        <taxon>Hystricomorpha</taxon>
        <taxon>Bathyergidae</taxon>
        <taxon>Fukomys</taxon>
    </lineage>
</organism>
<evidence type="ECO:0000313" key="15">
    <source>
        <dbReference type="EMBL" id="KFO32368.1"/>
    </source>
</evidence>
<dbReference type="PROSITE" id="PS50157">
    <property type="entry name" value="ZINC_FINGER_C2H2_2"/>
    <property type="match status" value="11"/>
</dbReference>
<dbReference type="OrthoDB" id="6077919at2759"/>
<dbReference type="InterPro" id="IPR013087">
    <property type="entry name" value="Znf_C2H2_type"/>
</dbReference>
<keyword evidence="5 11" id="KW-0863">Zinc-finger</keyword>
<dbReference type="Gene3D" id="3.30.160.60">
    <property type="entry name" value="Classic Zinc Finger"/>
    <property type="match status" value="11"/>
</dbReference>
<feature type="domain" description="C2H2-type" evidence="13">
    <location>
        <begin position="336"/>
        <end position="363"/>
    </location>
</feature>
<dbReference type="FunFam" id="3.30.160.60:FF:000249">
    <property type="entry name" value="Zinc finger protein 154"/>
    <property type="match status" value="1"/>
</dbReference>
<dbReference type="InterPro" id="IPR050331">
    <property type="entry name" value="Zinc_finger"/>
</dbReference>
<dbReference type="EMBL" id="KN122176">
    <property type="protein sequence ID" value="KFO32368.1"/>
    <property type="molecule type" value="Genomic_DNA"/>
</dbReference>
<accession>A0A091DPH4</accession>
<evidence type="ECO:0000256" key="10">
    <source>
        <dbReference type="ARBA" id="ARBA00023242"/>
    </source>
</evidence>
<dbReference type="GO" id="GO:0045892">
    <property type="term" value="P:negative regulation of DNA-templated transcription"/>
    <property type="evidence" value="ECO:0007669"/>
    <property type="project" value="UniProtKB-ARBA"/>
</dbReference>
<evidence type="ECO:0000256" key="8">
    <source>
        <dbReference type="ARBA" id="ARBA00023125"/>
    </source>
</evidence>
<dbReference type="GO" id="GO:0008270">
    <property type="term" value="F:zinc ion binding"/>
    <property type="evidence" value="ECO:0007669"/>
    <property type="project" value="UniProtKB-KW"/>
</dbReference>